<accession>A0A0C3Q1F5</accession>
<dbReference type="Proteomes" id="UP000054248">
    <property type="component" value="Unassembled WGS sequence"/>
</dbReference>
<name>A0A0C3Q1F5_9AGAM</name>
<sequence length="88" mass="10058">MISREEGRCMGENHDEVTASSSRGIHNEPDESKTRNVHRAENSIPIEEERGTNPCLCAARKKRKEKQRVANPYKKAAPQREESKTLRV</sequence>
<evidence type="ECO:0000313" key="2">
    <source>
        <dbReference type="EMBL" id="KIO16371.1"/>
    </source>
</evidence>
<dbReference type="HOGENOM" id="CLU_2470741_0_0_1"/>
<reference evidence="2 3" key="1">
    <citation type="submission" date="2014-04" db="EMBL/GenBank/DDBJ databases">
        <authorList>
            <consortium name="DOE Joint Genome Institute"/>
            <person name="Kuo A."/>
            <person name="Girlanda M."/>
            <person name="Perotto S."/>
            <person name="Kohler A."/>
            <person name="Nagy L.G."/>
            <person name="Floudas D."/>
            <person name="Copeland A."/>
            <person name="Barry K.W."/>
            <person name="Cichocki N."/>
            <person name="Veneault-Fourrey C."/>
            <person name="LaButti K."/>
            <person name="Lindquist E.A."/>
            <person name="Lipzen A."/>
            <person name="Lundell T."/>
            <person name="Morin E."/>
            <person name="Murat C."/>
            <person name="Sun H."/>
            <person name="Tunlid A."/>
            <person name="Henrissat B."/>
            <person name="Grigoriev I.V."/>
            <person name="Hibbett D.S."/>
            <person name="Martin F."/>
            <person name="Nordberg H.P."/>
            <person name="Cantor M.N."/>
            <person name="Hua S.X."/>
        </authorList>
    </citation>
    <scope>NUCLEOTIDE SEQUENCE [LARGE SCALE GENOMIC DNA]</scope>
    <source>
        <strain evidence="2 3">MUT 4182</strain>
    </source>
</reference>
<feature type="compositionally biased region" description="Basic and acidic residues" evidence="1">
    <location>
        <begin position="25"/>
        <end position="47"/>
    </location>
</feature>
<reference evidence="3" key="2">
    <citation type="submission" date="2015-01" db="EMBL/GenBank/DDBJ databases">
        <title>Evolutionary Origins and Diversification of the Mycorrhizal Mutualists.</title>
        <authorList>
            <consortium name="DOE Joint Genome Institute"/>
            <consortium name="Mycorrhizal Genomics Consortium"/>
            <person name="Kohler A."/>
            <person name="Kuo A."/>
            <person name="Nagy L.G."/>
            <person name="Floudas D."/>
            <person name="Copeland A."/>
            <person name="Barry K.W."/>
            <person name="Cichocki N."/>
            <person name="Veneault-Fourrey C."/>
            <person name="LaButti K."/>
            <person name="Lindquist E.A."/>
            <person name="Lipzen A."/>
            <person name="Lundell T."/>
            <person name="Morin E."/>
            <person name="Murat C."/>
            <person name="Riley R."/>
            <person name="Ohm R."/>
            <person name="Sun H."/>
            <person name="Tunlid A."/>
            <person name="Henrissat B."/>
            <person name="Grigoriev I.V."/>
            <person name="Hibbett D.S."/>
            <person name="Martin F."/>
        </authorList>
    </citation>
    <scope>NUCLEOTIDE SEQUENCE [LARGE SCALE GENOMIC DNA]</scope>
    <source>
        <strain evidence="3">MUT 4182</strain>
    </source>
</reference>
<dbReference type="AlphaFoldDB" id="A0A0C3Q1F5"/>
<evidence type="ECO:0000256" key="1">
    <source>
        <dbReference type="SAM" id="MobiDB-lite"/>
    </source>
</evidence>
<feature type="region of interest" description="Disordered" evidence="1">
    <location>
        <begin position="1"/>
        <end position="47"/>
    </location>
</feature>
<organism evidence="2 3">
    <name type="scientific">Tulasnella calospora MUT 4182</name>
    <dbReference type="NCBI Taxonomy" id="1051891"/>
    <lineage>
        <taxon>Eukaryota</taxon>
        <taxon>Fungi</taxon>
        <taxon>Dikarya</taxon>
        <taxon>Basidiomycota</taxon>
        <taxon>Agaricomycotina</taxon>
        <taxon>Agaricomycetes</taxon>
        <taxon>Cantharellales</taxon>
        <taxon>Tulasnellaceae</taxon>
        <taxon>Tulasnella</taxon>
    </lineage>
</organism>
<proteinExistence type="predicted"/>
<feature type="compositionally biased region" description="Basic and acidic residues" evidence="1">
    <location>
        <begin position="78"/>
        <end position="88"/>
    </location>
</feature>
<feature type="compositionally biased region" description="Basic and acidic residues" evidence="1">
    <location>
        <begin position="1"/>
        <end position="17"/>
    </location>
</feature>
<keyword evidence="3" id="KW-1185">Reference proteome</keyword>
<gene>
    <name evidence="2" type="ORF">M407DRAFT_189794</name>
</gene>
<feature type="region of interest" description="Disordered" evidence="1">
    <location>
        <begin position="61"/>
        <end position="88"/>
    </location>
</feature>
<protein>
    <submittedName>
        <fullName evidence="2">Uncharacterized protein</fullName>
    </submittedName>
</protein>
<dbReference type="EMBL" id="KN823583">
    <property type="protein sequence ID" value="KIO16371.1"/>
    <property type="molecule type" value="Genomic_DNA"/>
</dbReference>
<evidence type="ECO:0000313" key="3">
    <source>
        <dbReference type="Proteomes" id="UP000054248"/>
    </source>
</evidence>